<dbReference type="EMBL" id="QICA01000014">
    <property type="protein sequence ID" value="RNL37251.1"/>
    <property type="molecule type" value="Genomic_DNA"/>
</dbReference>
<evidence type="ECO:0000313" key="6">
    <source>
        <dbReference type="Proteomes" id="UP000278327"/>
    </source>
</evidence>
<accession>A0A3N0AQT6</accession>
<feature type="region of interest" description="Disordered" evidence="2">
    <location>
        <begin position="752"/>
        <end position="784"/>
    </location>
</feature>
<evidence type="ECO:0000256" key="3">
    <source>
        <dbReference type="SAM" id="Phobius"/>
    </source>
</evidence>
<organism evidence="5 6">
    <name type="scientific">Adlercreutzia equolifaciens subsp. celatus DSM 18785</name>
    <dbReference type="NCBI Taxonomy" id="1121021"/>
    <lineage>
        <taxon>Bacteria</taxon>
        <taxon>Bacillati</taxon>
        <taxon>Actinomycetota</taxon>
        <taxon>Coriobacteriia</taxon>
        <taxon>Eggerthellales</taxon>
        <taxon>Eggerthellaceae</taxon>
        <taxon>Adlercreutzia</taxon>
    </lineage>
</organism>
<dbReference type="InterPro" id="IPR007391">
    <property type="entry name" value="Vancomycin_resist_VanW"/>
</dbReference>
<feature type="domain" description="G5" evidence="4">
    <location>
        <begin position="682"/>
        <end position="759"/>
    </location>
</feature>
<evidence type="ECO:0000256" key="2">
    <source>
        <dbReference type="SAM" id="MobiDB-lite"/>
    </source>
</evidence>
<evidence type="ECO:0000259" key="4">
    <source>
        <dbReference type="SMART" id="SM01208"/>
    </source>
</evidence>
<name>A0A3N0AQT6_9ACTN</name>
<dbReference type="InterPro" id="IPR011098">
    <property type="entry name" value="G5_dom"/>
</dbReference>
<dbReference type="InterPro" id="IPR052913">
    <property type="entry name" value="Glycopeptide_resist_protein"/>
</dbReference>
<dbReference type="Pfam" id="PF04294">
    <property type="entry name" value="VanW"/>
    <property type="match status" value="1"/>
</dbReference>
<keyword evidence="3" id="KW-1133">Transmembrane helix</keyword>
<feature type="compositionally biased region" description="Low complexity" evidence="2">
    <location>
        <begin position="42"/>
        <end position="67"/>
    </location>
</feature>
<dbReference type="Pfam" id="PF12229">
    <property type="entry name" value="PG_binding_4"/>
    <property type="match status" value="1"/>
</dbReference>
<feature type="compositionally biased region" description="Basic and acidic residues" evidence="2">
    <location>
        <begin position="1"/>
        <end position="26"/>
    </location>
</feature>
<keyword evidence="3" id="KW-0472">Membrane</keyword>
<keyword evidence="1" id="KW-0732">Signal</keyword>
<proteinExistence type="predicted"/>
<feature type="region of interest" description="Disordered" evidence="2">
    <location>
        <begin position="1"/>
        <end position="140"/>
    </location>
</feature>
<dbReference type="PANTHER" id="PTHR35788">
    <property type="entry name" value="EXPORTED PROTEIN-RELATED"/>
    <property type="match status" value="1"/>
</dbReference>
<protein>
    <submittedName>
        <fullName evidence="5">Vanomycin resistance protein VanB</fullName>
    </submittedName>
</protein>
<comment type="caution">
    <text evidence="5">The sequence shown here is derived from an EMBL/GenBank/DDBJ whole genome shotgun (WGS) entry which is preliminary data.</text>
</comment>
<sequence length="784" mass="82940">MATRRPSDERPSSEERRARARAERRIVMPSNRVSRPKGTVRSSPSVTAQSSSARPSSSASRPSARAATRPKSTSKAVTPRNGGAAAGATAKRGGGATTARRAASPSNRSRATVSQAKVPRNPGAPRSTAAGHSGASNRPAAKRRFARSRIVLAAVLALFALVGGAWAIDGAVNGSRIYDGVSVGAVDVSGMTEEEARRVVSSFYEPRVADGRALIFASEEARDTLDVESELAEQDAQAEQLSLEEARANKQVWVAESGTLGARLPVNEAVSRAFAVGREGGLAERMEAARNGVSVDVALSFDEEALEALCSSIDESAGEPRLDYGIAIDQGAVSVTEGHGGKAVDRASVARQLSEGFLGEASGKVVIVATPDEADVRIGADEATRVADEVQAALDRGCTFSFERTEWPLGAADLGAWVRTRVEERGEGFALVPYLDETEAASGLLGLIRDAGYTSAATVSFDVDGGEVWVSAREGSRYPHTADAAAQAQSALFGSEAAGSDAPSIAIQWGEAPSRTTFDEALEMGLIAPVSSFTTEYNDSPSTANRRHNIHTAADLLNNSIARADGGEWSFNDTVGEANEEAGFQAAHAIINGEYDDAIGGGICQVATTVFNAVYEAGYPVTERRNHSLYISSYPTGRDAAIAYPDLDLTWVNDGTSDVLMRSRYTDSSLTVTLYGIDPGYVVSTQTGDWETGEPFKKRTKVDESEPEGTRYVKTAGADGRSVTVHRTVRDRAGNVLHEEDFTSNYAPIDEVTVVGPNTPTREREDTDKEATDKEEASVLSTGD</sequence>
<reference evidence="5 6" key="1">
    <citation type="journal article" date="2019" name="Microbiol. Resour. Announc.">
        <title>Draft Genome Sequences of Type Strains of Gordonibacter faecihominis, Paraeggerthella hongkongensis, Parvibacter caecicola,Slackia equolifaciens, Slackia faecicanis, and Slackia isoflavoniconvertens.</title>
        <authorList>
            <person name="Danylec N."/>
            <person name="Stoll D.A."/>
            <person name="Dotsch A."/>
            <person name="Huch M."/>
        </authorList>
    </citation>
    <scope>NUCLEOTIDE SEQUENCE [LARGE SCALE GENOMIC DNA]</scope>
    <source>
        <strain evidence="5 6">DSM 18785</strain>
    </source>
</reference>
<evidence type="ECO:0000256" key="1">
    <source>
        <dbReference type="ARBA" id="ARBA00022729"/>
    </source>
</evidence>
<dbReference type="AlphaFoldDB" id="A0A3N0AQT6"/>
<keyword evidence="6" id="KW-1185">Reference proteome</keyword>
<feature type="transmembrane region" description="Helical" evidence="3">
    <location>
        <begin position="150"/>
        <end position="168"/>
    </location>
</feature>
<feature type="compositionally biased region" description="Basic and acidic residues" evidence="2">
    <location>
        <begin position="761"/>
        <end position="777"/>
    </location>
</feature>
<keyword evidence="3" id="KW-0812">Transmembrane</keyword>
<dbReference type="InterPro" id="IPR022029">
    <property type="entry name" value="YoaR-like_PG-bd"/>
</dbReference>
<gene>
    <name evidence="5" type="ORF">DMP10_08385</name>
</gene>
<dbReference type="PANTHER" id="PTHR35788:SF1">
    <property type="entry name" value="EXPORTED PROTEIN"/>
    <property type="match status" value="1"/>
</dbReference>
<feature type="compositionally biased region" description="Low complexity" evidence="2">
    <location>
        <begin position="78"/>
        <end position="112"/>
    </location>
</feature>
<dbReference type="SMART" id="SM01208">
    <property type="entry name" value="G5"/>
    <property type="match status" value="1"/>
</dbReference>
<dbReference type="Proteomes" id="UP000278327">
    <property type="component" value="Unassembled WGS sequence"/>
</dbReference>
<evidence type="ECO:0000313" key="5">
    <source>
        <dbReference type="EMBL" id="RNL37251.1"/>
    </source>
</evidence>